<dbReference type="Proteomes" id="UP000658305">
    <property type="component" value="Unassembled WGS sequence"/>
</dbReference>
<comment type="caution">
    <text evidence="1">The sequence shown here is derived from an EMBL/GenBank/DDBJ whole genome shotgun (WGS) entry which is preliminary data.</text>
</comment>
<dbReference type="RefSeq" id="WP_189381034.1">
    <property type="nucleotide sequence ID" value="NZ_BMYI01000005.1"/>
</dbReference>
<evidence type="ECO:0000313" key="1">
    <source>
        <dbReference type="EMBL" id="GHC22512.1"/>
    </source>
</evidence>
<gene>
    <name evidence="1" type="ORF">GCM10007291_22510</name>
</gene>
<dbReference type="EMBL" id="BMYI01000005">
    <property type="protein sequence ID" value="GHC22512.1"/>
    <property type="molecule type" value="Genomic_DNA"/>
</dbReference>
<proteinExistence type="predicted"/>
<reference evidence="2" key="1">
    <citation type="journal article" date="2019" name="Int. J. Syst. Evol. Microbiol.">
        <title>The Global Catalogue of Microorganisms (GCM) 10K type strain sequencing project: providing services to taxonomists for standard genome sequencing and annotation.</title>
        <authorList>
            <consortium name="The Broad Institute Genomics Platform"/>
            <consortium name="The Broad Institute Genome Sequencing Center for Infectious Disease"/>
            <person name="Wu L."/>
            <person name="Ma J."/>
        </authorList>
    </citation>
    <scope>NUCLEOTIDE SEQUENCE [LARGE SCALE GENOMIC DNA]</scope>
    <source>
        <strain evidence="2">KCTC 23298</strain>
    </source>
</reference>
<keyword evidence="2" id="KW-1185">Reference proteome</keyword>
<evidence type="ECO:0000313" key="2">
    <source>
        <dbReference type="Proteomes" id="UP000658305"/>
    </source>
</evidence>
<name>A0ABQ3FGC0_9RHOB</name>
<sequence length="76" mass="7949">MKDHIEPLSKCALLEAIRDEAANMARAELAAETGDVQDAALVYDTAAARLLAHIAAAEECGLMNELAGFLTATYGG</sequence>
<accession>A0ABQ3FGC0</accession>
<organism evidence="1 2">
    <name type="scientific">Gemmobacter nanjingensis</name>
    <dbReference type="NCBI Taxonomy" id="488454"/>
    <lineage>
        <taxon>Bacteria</taxon>
        <taxon>Pseudomonadati</taxon>
        <taxon>Pseudomonadota</taxon>
        <taxon>Alphaproteobacteria</taxon>
        <taxon>Rhodobacterales</taxon>
        <taxon>Paracoccaceae</taxon>
        <taxon>Gemmobacter</taxon>
    </lineage>
</organism>
<protein>
    <submittedName>
        <fullName evidence="1">Uncharacterized protein</fullName>
    </submittedName>
</protein>